<dbReference type="Gene3D" id="3.60.10.10">
    <property type="entry name" value="Endonuclease/exonuclease/phosphatase"/>
    <property type="match status" value="1"/>
</dbReference>
<dbReference type="PROSITE" id="PS51435">
    <property type="entry name" value="AP_NUCLEASE_F1_4"/>
    <property type="match status" value="1"/>
</dbReference>
<dbReference type="PANTHER" id="PTHR43250:SF2">
    <property type="entry name" value="EXODEOXYRIBONUCLEASE III"/>
    <property type="match status" value="1"/>
</dbReference>
<feature type="domain" description="Endonuclease/exonuclease/phosphatase" evidence="6">
    <location>
        <begin position="7"/>
        <end position="265"/>
    </location>
</feature>
<dbReference type="InterPro" id="IPR037493">
    <property type="entry name" value="ExoIII-like"/>
</dbReference>
<dbReference type="NCBIfam" id="TIGR00633">
    <property type="entry name" value="xth"/>
    <property type="match status" value="1"/>
</dbReference>
<gene>
    <name evidence="7" type="ORF">GCM10009827_032960</name>
</gene>
<evidence type="ECO:0000259" key="6">
    <source>
        <dbReference type="Pfam" id="PF03372"/>
    </source>
</evidence>
<evidence type="ECO:0000313" key="7">
    <source>
        <dbReference type="EMBL" id="GAA1515542.1"/>
    </source>
</evidence>
<evidence type="ECO:0000256" key="1">
    <source>
        <dbReference type="ARBA" id="ARBA00001946"/>
    </source>
</evidence>
<dbReference type="InterPro" id="IPR020847">
    <property type="entry name" value="AP_endonuclease_F1_BS"/>
</dbReference>
<dbReference type="InterPro" id="IPR005135">
    <property type="entry name" value="Endo/exonuclease/phosphatase"/>
</dbReference>
<keyword evidence="5" id="KW-0460">Magnesium</keyword>
<dbReference type="EMBL" id="BAAAQD010000005">
    <property type="protein sequence ID" value="GAA1515542.1"/>
    <property type="molecule type" value="Genomic_DNA"/>
</dbReference>
<dbReference type="PROSITE" id="PS00726">
    <property type="entry name" value="AP_NUCLEASE_F1_1"/>
    <property type="match status" value="1"/>
</dbReference>
<accession>A0ABN2ACJ7</accession>
<keyword evidence="8" id="KW-1185">Reference proteome</keyword>
<dbReference type="InterPro" id="IPR036691">
    <property type="entry name" value="Endo/exonu/phosph_ase_sf"/>
</dbReference>
<evidence type="ECO:0000256" key="3">
    <source>
        <dbReference type="ARBA" id="ARBA00022723"/>
    </source>
</evidence>
<keyword evidence="3" id="KW-0479">Metal-binding</keyword>
<evidence type="ECO:0000256" key="5">
    <source>
        <dbReference type="ARBA" id="ARBA00022842"/>
    </source>
</evidence>
<dbReference type="Pfam" id="PF03372">
    <property type="entry name" value="Exo_endo_phos"/>
    <property type="match status" value="1"/>
</dbReference>
<dbReference type="PANTHER" id="PTHR43250">
    <property type="entry name" value="EXODEOXYRIBONUCLEASE III"/>
    <property type="match status" value="1"/>
</dbReference>
<evidence type="ECO:0000256" key="2">
    <source>
        <dbReference type="ARBA" id="ARBA00007092"/>
    </source>
</evidence>
<sequence length="274" mass="29599">MGRVRLATWNVNSVKARLPRLLDWLETTGPDVLCLQETKVGADGFPTEEVAALGYAVAAHGEGRWNGVALLSRVGLDDVVRGFEGDPGWGGEPTGEEGLFESPRIEARAVSATCGGVRVWSVYVPNGRTPESAHYTYKLRWLDVLRSHMVDELTRTDQLVVCGDFNVAPTDADVFDPAAFAGATHVTAPEREALAALLAAGLRDVVPAPMKGPNPFTYWDYRAGMFHQDKGMRIDLFYASPAIAAAVKTATIDREARKGKGPSDHAPIVVDIDV</sequence>
<comment type="similarity">
    <text evidence="2">Belongs to the DNA repair enzymes AP/ExoA family.</text>
</comment>
<organism evidence="7 8">
    <name type="scientific">Dactylosporangium maewongense</name>
    <dbReference type="NCBI Taxonomy" id="634393"/>
    <lineage>
        <taxon>Bacteria</taxon>
        <taxon>Bacillati</taxon>
        <taxon>Actinomycetota</taxon>
        <taxon>Actinomycetes</taxon>
        <taxon>Micromonosporales</taxon>
        <taxon>Micromonosporaceae</taxon>
        <taxon>Dactylosporangium</taxon>
    </lineage>
</organism>
<reference evidence="7 8" key="1">
    <citation type="journal article" date="2019" name="Int. J. Syst. Evol. Microbiol.">
        <title>The Global Catalogue of Microorganisms (GCM) 10K type strain sequencing project: providing services to taxonomists for standard genome sequencing and annotation.</title>
        <authorList>
            <consortium name="The Broad Institute Genomics Platform"/>
            <consortium name="The Broad Institute Genome Sequencing Center for Infectious Disease"/>
            <person name="Wu L."/>
            <person name="Ma J."/>
        </authorList>
    </citation>
    <scope>NUCLEOTIDE SEQUENCE [LARGE SCALE GENOMIC DNA]</scope>
    <source>
        <strain evidence="7 8">JCM 15933</strain>
    </source>
</reference>
<name>A0ABN2ACJ7_9ACTN</name>
<dbReference type="NCBIfam" id="TIGR00195">
    <property type="entry name" value="exoDNase_III"/>
    <property type="match status" value="1"/>
</dbReference>
<keyword evidence="4" id="KW-0378">Hydrolase</keyword>
<dbReference type="CDD" id="cd09086">
    <property type="entry name" value="ExoIII-like_AP-endo"/>
    <property type="match status" value="1"/>
</dbReference>
<evidence type="ECO:0000313" key="8">
    <source>
        <dbReference type="Proteomes" id="UP001501470"/>
    </source>
</evidence>
<dbReference type="InterPro" id="IPR004808">
    <property type="entry name" value="AP_endonuc_1"/>
</dbReference>
<dbReference type="SUPFAM" id="SSF56219">
    <property type="entry name" value="DNase I-like"/>
    <property type="match status" value="1"/>
</dbReference>
<evidence type="ECO:0000256" key="4">
    <source>
        <dbReference type="ARBA" id="ARBA00022801"/>
    </source>
</evidence>
<dbReference type="Proteomes" id="UP001501470">
    <property type="component" value="Unassembled WGS sequence"/>
</dbReference>
<proteinExistence type="inferred from homology"/>
<comment type="caution">
    <text evidence="7">The sequence shown here is derived from an EMBL/GenBank/DDBJ whole genome shotgun (WGS) entry which is preliminary data.</text>
</comment>
<protein>
    <submittedName>
        <fullName evidence="7">Exodeoxyribonuclease III</fullName>
    </submittedName>
</protein>
<comment type="cofactor">
    <cofactor evidence="1">
        <name>Mg(2+)</name>
        <dbReference type="ChEBI" id="CHEBI:18420"/>
    </cofactor>
</comment>